<keyword evidence="1" id="KW-0812">Transmembrane</keyword>
<gene>
    <name evidence="3" type="ORF">QJS10_CPA05g00375</name>
</gene>
<organism evidence="3 4">
    <name type="scientific">Acorus calamus</name>
    <name type="common">Sweet flag</name>
    <dbReference type="NCBI Taxonomy" id="4465"/>
    <lineage>
        <taxon>Eukaryota</taxon>
        <taxon>Viridiplantae</taxon>
        <taxon>Streptophyta</taxon>
        <taxon>Embryophyta</taxon>
        <taxon>Tracheophyta</taxon>
        <taxon>Spermatophyta</taxon>
        <taxon>Magnoliopsida</taxon>
        <taxon>Liliopsida</taxon>
        <taxon>Acoraceae</taxon>
        <taxon>Acorus</taxon>
    </lineage>
</organism>
<keyword evidence="1" id="KW-0472">Membrane</keyword>
<dbReference type="AlphaFoldDB" id="A0AAV9EWJ1"/>
<evidence type="ECO:0000313" key="3">
    <source>
        <dbReference type="EMBL" id="KAK1317747.1"/>
    </source>
</evidence>
<dbReference type="Gene3D" id="3.30.70.100">
    <property type="match status" value="1"/>
</dbReference>
<dbReference type="InterPro" id="IPR036163">
    <property type="entry name" value="HMA_dom_sf"/>
</dbReference>
<reference evidence="3" key="1">
    <citation type="journal article" date="2023" name="Nat. Commun.">
        <title>Diploid and tetraploid genomes of Acorus and the evolution of monocots.</title>
        <authorList>
            <person name="Ma L."/>
            <person name="Liu K.W."/>
            <person name="Li Z."/>
            <person name="Hsiao Y.Y."/>
            <person name="Qi Y."/>
            <person name="Fu T."/>
            <person name="Tang G.D."/>
            <person name="Zhang D."/>
            <person name="Sun W.H."/>
            <person name="Liu D.K."/>
            <person name="Li Y."/>
            <person name="Chen G.Z."/>
            <person name="Liu X.D."/>
            <person name="Liao X.Y."/>
            <person name="Jiang Y.T."/>
            <person name="Yu X."/>
            <person name="Hao Y."/>
            <person name="Huang J."/>
            <person name="Zhao X.W."/>
            <person name="Ke S."/>
            <person name="Chen Y.Y."/>
            <person name="Wu W.L."/>
            <person name="Hsu J.L."/>
            <person name="Lin Y.F."/>
            <person name="Huang M.D."/>
            <person name="Li C.Y."/>
            <person name="Huang L."/>
            <person name="Wang Z.W."/>
            <person name="Zhao X."/>
            <person name="Zhong W.Y."/>
            <person name="Peng D.H."/>
            <person name="Ahmad S."/>
            <person name="Lan S."/>
            <person name="Zhang J.S."/>
            <person name="Tsai W.C."/>
            <person name="Van de Peer Y."/>
            <person name="Liu Z.J."/>
        </authorList>
    </citation>
    <scope>NUCLEOTIDE SEQUENCE</scope>
    <source>
        <strain evidence="3">CP</strain>
    </source>
</reference>
<name>A0AAV9EWJ1_ACOCL</name>
<feature type="domain" description="HMA" evidence="2">
    <location>
        <begin position="51"/>
        <end position="70"/>
    </location>
</feature>
<proteinExistence type="predicted"/>
<evidence type="ECO:0000259" key="2">
    <source>
        <dbReference type="Pfam" id="PF00403"/>
    </source>
</evidence>
<protein>
    <recommendedName>
        <fullName evidence="2">HMA domain-containing protein</fullName>
    </recommendedName>
</protein>
<evidence type="ECO:0000256" key="1">
    <source>
        <dbReference type="SAM" id="Phobius"/>
    </source>
</evidence>
<feature type="transmembrane region" description="Helical" evidence="1">
    <location>
        <begin position="6"/>
        <end position="33"/>
    </location>
</feature>
<keyword evidence="1" id="KW-1133">Transmembrane helix</keyword>
<dbReference type="SUPFAM" id="SSF55008">
    <property type="entry name" value="HMA, heavy metal-associated domain"/>
    <property type="match status" value="1"/>
</dbReference>
<keyword evidence="4" id="KW-1185">Reference proteome</keyword>
<evidence type="ECO:0000313" key="4">
    <source>
        <dbReference type="Proteomes" id="UP001180020"/>
    </source>
</evidence>
<sequence>MKGIPAYIIGIVRGVSTVVGISAMLLYPVCALLHFNSANHFKSSEVVEPMVGMHCKECAKKIKKAIKKIDDE</sequence>
<reference evidence="3" key="2">
    <citation type="submission" date="2023-06" db="EMBL/GenBank/DDBJ databases">
        <authorList>
            <person name="Ma L."/>
            <person name="Liu K.-W."/>
            <person name="Li Z."/>
            <person name="Hsiao Y.-Y."/>
            <person name="Qi Y."/>
            <person name="Fu T."/>
            <person name="Tang G."/>
            <person name="Zhang D."/>
            <person name="Sun W.-H."/>
            <person name="Liu D.-K."/>
            <person name="Li Y."/>
            <person name="Chen G.-Z."/>
            <person name="Liu X.-D."/>
            <person name="Liao X.-Y."/>
            <person name="Jiang Y.-T."/>
            <person name="Yu X."/>
            <person name="Hao Y."/>
            <person name="Huang J."/>
            <person name="Zhao X.-W."/>
            <person name="Ke S."/>
            <person name="Chen Y.-Y."/>
            <person name="Wu W.-L."/>
            <person name="Hsu J.-L."/>
            <person name="Lin Y.-F."/>
            <person name="Huang M.-D."/>
            <person name="Li C.-Y."/>
            <person name="Huang L."/>
            <person name="Wang Z.-W."/>
            <person name="Zhao X."/>
            <person name="Zhong W.-Y."/>
            <person name="Peng D.-H."/>
            <person name="Ahmad S."/>
            <person name="Lan S."/>
            <person name="Zhang J.-S."/>
            <person name="Tsai W.-C."/>
            <person name="Van De Peer Y."/>
            <person name="Liu Z.-J."/>
        </authorList>
    </citation>
    <scope>NUCLEOTIDE SEQUENCE</scope>
    <source>
        <strain evidence="3">CP</strain>
        <tissue evidence="3">Leaves</tissue>
    </source>
</reference>
<dbReference type="GO" id="GO:0046872">
    <property type="term" value="F:metal ion binding"/>
    <property type="evidence" value="ECO:0007669"/>
    <property type="project" value="InterPro"/>
</dbReference>
<dbReference type="Proteomes" id="UP001180020">
    <property type="component" value="Unassembled WGS sequence"/>
</dbReference>
<dbReference type="InterPro" id="IPR006121">
    <property type="entry name" value="HMA_dom"/>
</dbReference>
<comment type="caution">
    <text evidence="3">The sequence shown here is derived from an EMBL/GenBank/DDBJ whole genome shotgun (WGS) entry which is preliminary data.</text>
</comment>
<accession>A0AAV9EWJ1</accession>
<dbReference type="EMBL" id="JAUJYO010000005">
    <property type="protein sequence ID" value="KAK1317747.1"/>
    <property type="molecule type" value="Genomic_DNA"/>
</dbReference>
<dbReference type="Pfam" id="PF00403">
    <property type="entry name" value="HMA"/>
    <property type="match status" value="1"/>
</dbReference>